<accession>A0A0G1VGP2</accession>
<proteinExistence type="predicted"/>
<evidence type="ECO:0000313" key="1">
    <source>
        <dbReference type="EMBL" id="KKW05718.1"/>
    </source>
</evidence>
<evidence type="ECO:0000313" key="2">
    <source>
        <dbReference type="Proteomes" id="UP000034119"/>
    </source>
</evidence>
<name>A0A0G1VGP2_9BACT</name>
<reference evidence="1 2" key="1">
    <citation type="journal article" date="2015" name="Nature">
        <title>rRNA introns, odd ribosomes, and small enigmatic genomes across a large radiation of phyla.</title>
        <authorList>
            <person name="Brown C.T."/>
            <person name="Hug L.A."/>
            <person name="Thomas B.C."/>
            <person name="Sharon I."/>
            <person name="Castelle C.J."/>
            <person name="Singh A."/>
            <person name="Wilkins M.J."/>
            <person name="Williams K.H."/>
            <person name="Banfield J.F."/>
        </authorList>
    </citation>
    <scope>NUCLEOTIDE SEQUENCE [LARGE SCALE GENOMIC DNA]</scope>
</reference>
<organism evidence="1 2">
    <name type="scientific">candidate division CPR1 bacterium GW2011_GWC1_49_13</name>
    <dbReference type="NCBI Taxonomy" id="1618342"/>
    <lineage>
        <taxon>Bacteria</taxon>
        <taxon>candidate division CPR1</taxon>
    </lineage>
</organism>
<protein>
    <submittedName>
        <fullName evidence="1">Uncharacterized protein</fullName>
    </submittedName>
</protein>
<comment type="caution">
    <text evidence="1">The sequence shown here is derived from an EMBL/GenBank/DDBJ whole genome shotgun (WGS) entry which is preliminary data.</text>
</comment>
<dbReference type="Proteomes" id="UP000034119">
    <property type="component" value="Unassembled WGS sequence"/>
</dbReference>
<gene>
    <name evidence="1" type="ORF">UY40_C0010G0015</name>
</gene>
<sequence length="65" mass="7945">MLFRMAHDELTERELLNKLQQKIKDYIDGGKLTSLEEFTFEIEDGEFFETKNPRWWNKTLRLMYG</sequence>
<dbReference type="EMBL" id="LCPW01000010">
    <property type="protein sequence ID" value="KKW05718.1"/>
    <property type="molecule type" value="Genomic_DNA"/>
</dbReference>
<dbReference type="AlphaFoldDB" id="A0A0G1VGP2"/>